<dbReference type="EMBL" id="BPQR01000001">
    <property type="protein sequence ID" value="GJE04772.1"/>
    <property type="molecule type" value="Genomic_DNA"/>
</dbReference>
<reference evidence="2" key="2">
    <citation type="submission" date="2021-08" db="EMBL/GenBank/DDBJ databases">
        <authorList>
            <person name="Tani A."/>
            <person name="Ola A."/>
            <person name="Ogura Y."/>
            <person name="Katsura K."/>
            <person name="Hayashi T."/>
        </authorList>
    </citation>
    <scope>NUCLEOTIDE SEQUENCE</scope>
    <source>
        <strain evidence="2">LMG 23639</strain>
    </source>
</reference>
<dbReference type="PANTHER" id="PTHR45947">
    <property type="entry name" value="SULFOQUINOVOSYL TRANSFERASE SQD2"/>
    <property type="match status" value="1"/>
</dbReference>
<evidence type="ECO:0000313" key="3">
    <source>
        <dbReference type="Proteomes" id="UP001055102"/>
    </source>
</evidence>
<feature type="region of interest" description="Disordered" evidence="1">
    <location>
        <begin position="35"/>
        <end position="77"/>
    </location>
</feature>
<dbReference type="Proteomes" id="UP001055102">
    <property type="component" value="Unassembled WGS sequence"/>
</dbReference>
<protein>
    <submittedName>
        <fullName evidence="2">D-inositol-3-phosphate glycosyltransferase</fullName>
    </submittedName>
</protein>
<evidence type="ECO:0000256" key="1">
    <source>
        <dbReference type="SAM" id="MobiDB-lite"/>
    </source>
</evidence>
<name>A0ABQ4SNH5_9HYPH</name>
<reference evidence="2" key="1">
    <citation type="journal article" date="2021" name="Front. Microbiol.">
        <title>Comprehensive Comparative Genomics and Phenotyping of Methylobacterium Species.</title>
        <authorList>
            <person name="Alessa O."/>
            <person name="Ogura Y."/>
            <person name="Fujitani Y."/>
            <person name="Takami H."/>
            <person name="Hayashi T."/>
            <person name="Sahin N."/>
            <person name="Tani A."/>
        </authorList>
    </citation>
    <scope>NUCLEOTIDE SEQUENCE</scope>
    <source>
        <strain evidence="2">LMG 23639</strain>
    </source>
</reference>
<feature type="compositionally biased region" description="Low complexity" evidence="1">
    <location>
        <begin position="43"/>
        <end position="54"/>
    </location>
</feature>
<organism evidence="2 3">
    <name type="scientific">Methylobacterium jeotgali</name>
    <dbReference type="NCBI Taxonomy" id="381630"/>
    <lineage>
        <taxon>Bacteria</taxon>
        <taxon>Pseudomonadati</taxon>
        <taxon>Pseudomonadota</taxon>
        <taxon>Alphaproteobacteria</taxon>
        <taxon>Hyphomicrobiales</taxon>
        <taxon>Methylobacteriaceae</taxon>
        <taxon>Methylobacterium</taxon>
    </lineage>
</organism>
<accession>A0ABQ4SNH5</accession>
<dbReference type="PANTHER" id="PTHR45947:SF3">
    <property type="entry name" value="SULFOQUINOVOSYL TRANSFERASE SQD2"/>
    <property type="match status" value="1"/>
</dbReference>
<dbReference type="Gene3D" id="3.40.50.2000">
    <property type="entry name" value="Glycogen Phosphorylase B"/>
    <property type="match status" value="2"/>
</dbReference>
<dbReference type="InterPro" id="IPR050194">
    <property type="entry name" value="Glycosyltransferase_grp1"/>
</dbReference>
<evidence type="ECO:0000313" key="2">
    <source>
        <dbReference type="EMBL" id="GJE04772.1"/>
    </source>
</evidence>
<keyword evidence="3" id="KW-1185">Reference proteome</keyword>
<comment type="caution">
    <text evidence="2">The sequence shown here is derived from an EMBL/GenBank/DDBJ whole genome shotgun (WGS) entry which is preliminary data.</text>
</comment>
<proteinExistence type="predicted"/>
<dbReference type="SUPFAM" id="SSF53756">
    <property type="entry name" value="UDP-Glycosyltransferase/glycogen phosphorylase"/>
    <property type="match status" value="1"/>
</dbReference>
<sequence length="693" mass="72781">MVANLRRNASSTAKRCRNAFFTCLADAAGARQKASFVTPETDPAAPESAGAAPAHGVAGWPFGTPEPTPALPDRLPDGRPWGPVEVLIVAGDDRAATLASVERQDHPNVRARCLHDASEIPEAVSASAADHLLVLSGGDMLAPGALAALALEAALTGAAAVAGLRILYGSEVLALDAPSLAAPFPGDGILFTRIALAPHAHRPPAEWWSALGTPGAARMRIGRPVLLHGMREAPAPLASIRVASLTGTGYRGGAGIAHRRLTEALTLSGHRVTHLRLADESPPAAAEWTERFPKAEATLRQGPFDWVLSGNLHETTRSLGVLGRIGRHTRTAAVLHDLFPLTGRCAHPKGCERVLAGCDAACPTPDEFPQLAPSRIAAAHAEKRAVLADPRGPLLLANSAWTERTARRLAPPAARIAPVTLTAPAHVFRPMDRMALRARLGLPASDVLVMFSAVIADAPDKGFSDLAAALRAVARPGVGFVAIGRLDDPGRLGLPNLHAPGLISDEATLAAWYGACDLHVTASRHETLGQTPIEAGLCGTPTLAYRLTGLTTSVIDGVSGILVEPEPGRLASALADLVRDHGRRERLGALARIALENRFSHGAAALSLHDVLVAQGLLNDAPPRFLPGLLARYPMAAAPAAPRRGLVAAPSRPLVARLRRAKQAVFGRRMPLWARRALFLTARLRAALRSRPS</sequence>
<gene>
    <name evidence="2" type="primary">mshA_1</name>
    <name evidence="2" type="ORF">AOPFMNJM_0064</name>
</gene>
<dbReference type="Pfam" id="PF13692">
    <property type="entry name" value="Glyco_trans_1_4"/>
    <property type="match status" value="1"/>
</dbReference>